<dbReference type="SUPFAM" id="SSF56112">
    <property type="entry name" value="Protein kinase-like (PK-like)"/>
    <property type="match status" value="1"/>
</dbReference>
<comment type="caution">
    <text evidence="1">The sequence shown here is derived from an EMBL/GenBank/DDBJ whole genome shotgun (WGS) entry which is preliminary data.</text>
</comment>
<dbReference type="InterPro" id="IPR004119">
    <property type="entry name" value="EcKL"/>
</dbReference>
<dbReference type="InterPro" id="IPR015897">
    <property type="entry name" value="CHK_kinase-like"/>
</dbReference>
<organism evidence="1 2">
    <name type="scientific">Danaus plexippus plexippus</name>
    <dbReference type="NCBI Taxonomy" id="278856"/>
    <lineage>
        <taxon>Eukaryota</taxon>
        <taxon>Metazoa</taxon>
        <taxon>Ecdysozoa</taxon>
        <taxon>Arthropoda</taxon>
        <taxon>Hexapoda</taxon>
        <taxon>Insecta</taxon>
        <taxon>Pterygota</taxon>
        <taxon>Neoptera</taxon>
        <taxon>Endopterygota</taxon>
        <taxon>Lepidoptera</taxon>
        <taxon>Glossata</taxon>
        <taxon>Ditrysia</taxon>
        <taxon>Papilionoidea</taxon>
        <taxon>Nymphalidae</taxon>
        <taxon>Danainae</taxon>
        <taxon>Danaini</taxon>
        <taxon>Danaina</taxon>
        <taxon>Danaus</taxon>
        <taxon>Danaus</taxon>
    </lineage>
</organism>
<dbReference type="InterPro" id="IPR011009">
    <property type="entry name" value="Kinase-like_dom_sf"/>
</dbReference>
<dbReference type="Gene3D" id="3.90.1200.10">
    <property type="match status" value="1"/>
</dbReference>
<dbReference type="KEGG" id="dpl:KGM_205999"/>
<sequence>MTEAEKSLRVLLDTILDERGIKSREVNIEEIETNGANYTSALFSIKVQTPNEELKLFAKVATIGKEMRTVVNAEWMFSTERFVYNKLVYLYNDIQKHLDDEHKFIFPEFYGCNDEVGKETIVMENLVEHGYKPYDRLKSMDWQHAEISVMNLARFHALSFALEKKDPEMFKRFTDDMEFNMMKKDDPSFTSMLVKMAEKPLEILDKDQRDLVKNFLFQEDIMTKYTKPFGKPVLCHGDYRLSNILFKRKGQHLKLKVVDYQTVYAGCPVTDLIYFIFLGSDENFRSLFYDNLINHYYKCLEEALERLSVNPVEVYPREKFDSDLKELLPYGLLLGMTTLPVVTVNPDLAPKMDHMDSEGFVIEPNKLFEERFKGIVNDMIRWGAI</sequence>
<dbReference type="SMART" id="SM00587">
    <property type="entry name" value="CHK"/>
    <property type="match status" value="1"/>
</dbReference>
<accession>A0A212FGC4</accession>
<dbReference type="PANTHER" id="PTHR11012">
    <property type="entry name" value="PROTEIN KINASE-LIKE DOMAIN-CONTAINING"/>
    <property type="match status" value="1"/>
</dbReference>
<dbReference type="GO" id="GO:0016301">
    <property type="term" value="F:kinase activity"/>
    <property type="evidence" value="ECO:0007669"/>
    <property type="project" value="UniProtKB-KW"/>
</dbReference>
<proteinExistence type="predicted"/>
<protein>
    <submittedName>
        <fullName evidence="1">Ecdysteroid 22-kinase</fullName>
    </submittedName>
</protein>
<dbReference type="eggNOG" id="ENOG502SGND">
    <property type="taxonomic scope" value="Eukaryota"/>
</dbReference>
<reference evidence="1 2" key="1">
    <citation type="journal article" date="2011" name="Cell">
        <title>The monarch butterfly genome yields insights into long-distance migration.</title>
        <authorList>
            <person name="Zhan S."/>
            <person name="Merlin C."/>
            <person name="Boore J.L."/>
            <person name="Reppert S.M."/>
        </authorList>
    </citation>
    <scope>NUCLEOTIDE SEQUENCE [LARGE SCALE GENOMIC DNA]</scope>
    <source>
        <strain evidence="1">F-2</strain>
    </source>
</reference>
<name>A0A212FGC4_DANPL</name>
<dbReference type="Proteomes" id="UP000007151">
    <property type="component" value="Unassembled WGS sequence"/>
</dbReference>
<dbReference type="Pfam" id="PF02958">
    <property type="entry name" value="EcKL"/>
    <property type="match status" value="1"/>
</dbReference>
<dbReference type="PANTHER" id="PTHR11012:SF8">
    <property type="entry name" value="JUVENILE HORMONE-INDUCIBLE PROTEIN 26"/>
    <property type="match status" value="1"/>
</dbReference>
<evidence type="ECO:0000313" key="2">
    <source>
        <dbReference type="Proteomes" id="UP000007151"/>
    </source>
</evidence>
<keyword evidence="2" id="KW-1185">Reference proteome</keyword>
<dbReference type="EMBL" id="AGBW02008687">
    <property type="protein sequence ID" value="OWR52782.1"/>
    <property type="molecule type" value="Genomic_DNA"/>
</dbReference>
<gene>
    <name evidence="1" type="ORF">KGM_205999</name>
</gene>
<dbReference type="AlphaFoldDB" id="A0A212FGC4"/>
<evidence type="ECO:0000313" key="1">
    <source>
        <dbReference type="EMBL" id="OWR52782.1"/>
    </source>
</evidence>